<feature type="domain" description="Creatinase N-terminal" evidence="1">
    <location>
        <begin position="10"/>
        <end position="145"/>
    </location>
</feature>
<dbReference type="Pfam" id="PF16189">
    <property type="entry name" value="Creatinase_N_2"/>
    <property type="match status" value="1"/>
</dbReference>
<dbReference type="InterPro" id="IPR000587">
    <property type="entry name" value="Creatinase_N"/>
</dbReference>
<accession>A0A816EI35</accession>
<gene>
    <name evidence="2" type="ORF">KQP761_LOCUS29046</name>
</gene>
<dbReference type="PANTHER" id="PTHR43763:SF6">
    <property type="entry name" value="XAA-PRO AMINOPEPTIDASE 1"/>
    <property type="match status" value="1"/>
</dbReference>
<protein>
    <recommendedName>
        <fullName evidence="1">Creatinase N-terminal domain-containing protein</fullName>
    </recommendedName>
</protein>
<evidence type="ECO:0000313" key="3">
    <source>
        <dbReference type="Proteomes" id="UP000663834"/>
    </source>
</evidence>
<dbReference type="Pfam" id="PF01321">
    <property type="entry name" value="Creatinase_N"/>
    <property type="match status" value="1"/>
</dbReference>
<dbReference type="Proteomes" id="UP000663834">
    <property type="component" value="Unassembled WGS sequence"/>
</dbReference>
<dbReference type="PANTHER" id="PTHR43763">
    <property type="entry name" value="XAA-PRO AMINOPEPTIDASE 1"/>
    <property type="match status" value="1"/>
</dbReference>
<name>A0A816EI35_9BILA</name>
<dbReference type="Gene3D" id="3.40.350.10">
    <property type="entry name" value="Creatinase/prolidase N-terminal domain"/>
    <property type="match status" value="2"/>
</dbReference>
<feature type="non-terminal residue" evidence="2">
    <location>
        <position position="1"/>
    </location>
</feature>
<organism evidence="2 3">
    <name type="scientific">Rotaria magnacalcarata</name>
    <dbReference type="NCBI Taxonomy" id="392030"/>
    <lineage>
        <taxon>Eukaryota</taxon>
        <taxon>Metazoa</taxon>
        <taxon>Spiralia</taxon>
        <taxon>Gnathifera</taxon>
        <taxon>Rotifera</taxon>
        <taxon>Eurotatoria</taxon>
        <taxon>Bdelloidea</taxon>
        <taxon>Philodinida</taxon>
        <taxon>Philodinidae</taxon>
        <taxon>Rotaria</taxon>
    </lineage>
</organism>
<evidence type="ECO:0000313" key="2">
    <source>
        <dbReference type="EMBL" id="CAF1646277.1"/>
    </source>
</evidence>
<sequence>MSLSSSILLNRLRDLMRSKIYFKDIIDAYIVPASDPHQNKYVVDHYKRLRFTSKFPGSNGTAVIADKKAFLFTDDDYFLQAEHELDQTCWKLKCDQMNDNFSIINWLARELKKNSIVACHPQLVSIFERKEWEKILLQSNIDLVSLEVNLIDLLWNDQRSSLSDTSISISSNELENSVNEKLHQIRLNMDKSQVHHLIIHQMDVFLWLFNLCLVNIQFNSVLFSFAIIGYNYVKLFIDLNKLSKSIHDYLQYEDVFVYPYDSFYNEFKKIVESVDYNEKFCVSSTCNYAIQILISEKQFVIKDDIICRSIAIKYPCEIE</sequence>
<dbReference type="AlphaFoldDB" id="A0A816EI35"/>
<evidence type="ECO:0000259" key="1">
    <source>
        <dbReference type="Pfam" id="PF01321"/>
    </source>
</evidence>
<dbReference type="OrthoDB" id="9995434at2759"/>
<proteinExistence type="predicted"/>
<reference evidence="2" key="1">
    <citation type="submission" date="2021-02" db="EMBL/GenBank/DDBJ databases">
        <authorList>
            <person name="Nowell W R."/>
        </authorList>
    </citation>
    <scope>NUCLEOTIDE SEQUENCE</scope>
</reference>
<dbReference type="EMBL" id="CAJNOW010015956">
    <property type="protein sequence ID" value="CAF1646277.1"/>
    <property type="molecule type" value="Genomic_DNA"/>
</dbReference>
<comment type="caution">
    <text evidence="2">The sequence shown here is derived from an EMBL/GenBank/DDBJ whole genome shotgun (WGS) entry which is preliminary data.</text>
</comment>
<dbReference type="InterPro" id="IPR029149">
    <property type="entry name" value="Creatin/AminoP/Spt16_N"/>
</dbReference>
<dbReference type="InterPro" id="IPR050422">
    <property type="entry name" value="X-Pro_aminopeptidase_P"/>
</dbReference>